<sequence length="245" mass="28078">MDVLTSLMLLSRSFSTMPKRDGPHKAESQKLNVNDTGVLEGPAAILEKKLTRKEYLDRSELLALKQIHCDQVAADEEELARLSYLQPKEESRVRLLRGRLDDRYRTYEEILEMARPSTTALLAHRILLADAYLFHARIEQSDRRYQRRLYHVAVDVYSELLNLAKRCLLPYDESLLTLAERLSLILGESRFLQPDLIHEITSILDDAERSLNGRGETETESQGKIRRARQNLGALGSFKSLVMVA</sequence>
<evidence type="ECO:0000313" key="1">
    <source>
        <dbReference type="EMBL" id="KAK5977129.1"/>
    </source>
</evidence>
<keyword evidence="2" id="KW-1185">Reference proteome</keyword>
<name>A0AAN8IJP9_TRICO</name>
<proteinExistence type="predicted"/>
<protein>
    <submittedName>
        <fullName evidence="1">Uncharacterized protein</fullName>
    </submittedName>
</protein>
<dbReference type="EMBL" id="WIXE01010983">
    <property type="protein sequence ID" value="KAK5977129.1"/>
    <property type="molecule type" value="Genomic_DNA"/>
</dbReference>
<reference evidence="1 2" key="1">
    <citation type="submission" date="2019-10" db="EMBL/GenBank/DDBJ databases">
        <title>Assembly and Annotation for the nematode Trichostrongylus colubriformis.</title>
        <authorList>
            <person name="Martin J."/>
        </authorList>
    </citation>
    <scope>NUCLEOTIDE SEQUENCE [LARGE SCALE GENOMIC DNA]</scope>
    <source>
        <strain evidence="1">G859</strain>
        <tissue evidence="1">Whole worm</tissue>
    </source>
</reference>
<comment type="caution">
    <text evidence="1">The sequence shown here is derived from an EMBL/GenBank/DDBJ whole genome shotgun (WGS) entry which is preliminary data.</text>
</comment>
<gene>
    <name evidence="1" type="ORF">GCK32_011970</name>
</gene>
<dbReference type="Proteomes" id="UP001331761">
    <property type="component" value="Unassembled WGS sequence"/>
</dbReference>
<organism evidence="1 2">
    <name type="scientific">Trichostrongylus colubriformis</name>
    <name type="common">Black scour worm</name>
    <dbReference type="NCBI Taxonomy" id="6319"/>
    <lineage>
        <taxon>Eukaryota</taxon>
        <taxon>Metazoa</taxon>
        <taxon>Ecdysozoa</taxon>
        <taxon>Nematoda</taxon>
        <taxon>Chromadorea</taxon>
        <taxon>Rhabditida</taxon>
        <taxon>Rhabditina</taxon>
        <taxon>Rhabditomorpha</taxon>
        <taxon>Strongyloidea</taxon>
        <taxon>Trichostrongylidae</taxon>
        <taxon>Trichostrongylus</taxon>
    </lineage>
</organism>
<evidence type="ECO:0000313" key="2">
    <source>
        <dbReference type="Proteomes" id="UP001331761"/>
    </source>
</evidence>
<accession>A0AAN8IJP9</accession>
<dbReference type="AlphaFoldDB" id="A0AAN8IJP9"/>